<evidence type="ECO:0000313" key="2">
    <source>
        <dbReference type="EMBL" id="PIC51716.1"/>
    </source>
</evidence>
<protein>
    <submittedName>
        <fullName evidence="2">Uncharacterized protein</fullName>
    </submittedName>
</protein>
<organism evidence="2 3">
    <name type="scientific">Caenorhabditis nigoni</name>
    <dbReference type="NCBI Taxonomy" id="1611254"/>
    <lineage>
        <taxon>Eukaryota</taxon>
        <taxon>Metazoa</taxon>
        <taxon>Ecdysozoa</taxon>
        <taxon>Nematoda</taxon>
        <taxon>Chromadorea</taxon>
        <taxon>Rhabditida</taxon>
        <taxon>Rhabditina</taxon>
        <taxon>Rhabditomorpha</taxon>
        <taxon>Rhabditoidea</taxon>
        <taxon>Rhabditidae</taxon>
        <taxon>Peloderinae</taxon>
        <taxon>Caenorhabditis</taxon>
    </lineage>
</organism>
<evidence type="ECO:0000313" key="3">
    <source>
        <dbReference type="Proteomes" id="UP000230233"/>
    </source>
</evidence>
<dbReference type="OrthoDB" id="5811600at2759"/>
<gene>
    <name evidence="2" type="primary">Cni-ZK858.2</name>
    <name evidence="2" type="synonym">Cnig_chr_I.g2118</name>
    <name evidence="2" type="ORF">B9Z55_002118</name>
</gene>
<keyword evidence="3" id="KW-1185">Reference proteome</keyword>
<name>A0A2G5VJD2_9PELO</name>
<dbReference type="STRING" id="1611254.A0A2G5VJD2"/>
<reference evidence="3" key="1">
    <citation type="submission" date="2017-10" db="EMBL/GenBank/DDBJ databases">
        <title>Rapid genome shrinkage in a self-fertile nematode reveals novel sperm competition proteins.</title>
        <authorList>
            <person name="Yin D."/>
            <person name="Schwarz E.M."/>
            <person name="Thomas C.G."/>
            <person name="Felde R.L."/>
            <person name="Korf I.F."/>
            <person name="Cutter A.D."/>
            <person name="Schartner C.M."/>
            <person name="Ralston E.J."/>
            <person name="Meyer B.J."/>
            <person name="Haag E.S."/>
        </authorList>
    </citation>
    <scope>NUCLEOTIDE SEQUENCE [LARGE SCALE GENOMIC DNA]</scope>
    <source>
        <strain evidence="3">JU1422</strain>
    </source>
</reference>
<comment type="caution">
    <text evidence="2">The sequence shown here is derived from an EMBL/GenBank/DDBJ whole genome shotgun (WGS) entry which is preliminary data.</text>
</comment>
<proteinExistence type="predicted"/>
<feature type="compositionally biased region" description="Polar residues" evidence="1">
    <location>
        <begin position="1"/>
        <end position="16"/>
    </location>
</feature>
<dbReference type="EMBL" id="PDUG01000001">
    <property type="protein sequence ID" value="PIC51716.1"/>
    <property type="molecule type" value="Genomic_DNA"/>
</dbReference>
<accession>A0A2G5VJD2</accession>
<evidence type="ECO:0000256" key="1">
    <source>
        <dbReference type="SAM" id="MobiDB-lite"/>
    </source>
</evidence>
<dbReference type="AlphaFoldDB" id="A0A2G5VJD2"/>
<dbReference type="Proteomes" id="UP000230233">
    <property type="component" value="Chromosome I"/>
</dbReference>
<feature type="region of interest" description="Disordered" evidence="1">
    <location>
        <begin position="1"/>
        <end position="50"/>
    </location>
</feature>
<sequence>MANTQNSTISSLDSSPESPPITIHRPIDFPGTPASEVSTPHSNPYPREAYSSPFQISTPVIITPVESRTVRNSVRLNQIRRIRRRQESRAIFGSIRRRLSMISFRETLTEGRIDSSQTLPRSKIVDKTKTAIELESPNQLQVMLSEEMNKICLSDDIDSTNVPSDSYNSAKLREINRLEVMDIVFLALESECEDEISNALKSLEWNLGQLINETEIIDQIVEDFETERDENKKKWDQIELILNIIKNDNQ</sequence>